<sequence length="58" mass="6543">MGLKDTVPHAFPKIPNHQLHPNLVPKSHPNLVPKSNTDQFLWRRRSSSLATMITCRGA</sequence>
<accession>A0ACC0L962</accession>
<organism evidence="1 2">
    <name type="scientific">Rhododendron molle</name>
    <name type="common">Chinese azalea</name>
    <name type="synonym">Azalea mollis</name>
    <dbReference type="NCBI Taxonomy" id="49168"/>
    <lineage>
        <taxon>Eukaryota</taxon>
        <taxon>Viridiplantae</taxon>
        <taxon>Streptophyta</taxon>
        <taxon>Embryophyta</taxon>
        <taxon>Tracheophyta</taxon>
        <taxon>Spermatophyta</taxon>
        <taxon>Magnoliopsida</taxon>
        <taxon>eudicotyledons</taxon>
        <taxon>Gunneridae</taxon>
        <taxon>Pentapetalae</taxon>
        <taxon>asterids</taxon>
        <taxon>Ericales</taxon>
        <taxon>Ericaceae</taxon>
        <taxon>Ericoideae</taxon>
        <taxon>Rhodoreae</taxon>
        <taxon>Rhododendron</taxon>
    </lineage>
</organism>
<protein>
    <submittedName>
        <fullName evidence="1">Uncharacterized protein</fullName>
    </submittedName>
</protein>
<name>A0ACC0L962_RHOML</name>
<proteinExistence type="predicted"/>
<dbReference type="Proteomes" id="UP001062846">
    <property type="component" value="Chromosome 13"/>
</dbReference>
<keyword evidence="2" id="KW-1185">Reference proteome</keyword>
<evidence type="ECO:0000313" key="1">
    <source>
        <dbReference type="EMBL" id="KAI8524678.1"/>
    </source>
</evidence>
<evidence type="ECO:0000313" key="2">
    <source>
        <dbReference type="Proteomes" id="UP001062846"/>
    </source>
</evidence>
<dbReference type="EMBL" id="CM046400">
    <property type="protein sequence ID" value="KAI8524678.1"/>
    <property type="molecule type" value="Genomic_DNA"/>
</dbReference>
<reference evidence="1" key="1">
    <citation type="submission" date="2022-02" db="EMBL/GenBank/DDBJ databases">
        <title>Plant Genome Project.</title>
        <authorList>
            <person name="Zhang R.-G."/>
        </authorList>
    </citation>
    <scope>NUCLEOTIDE SEQUENCE</scope>
    <source>
        <strain evidence="1">AT1</strain>
    </source>
</reference>
<gene>
    <name evidence="1" type="ORF">RHMOL_Rhmol13G0166700</name>
</gene>
<comment type="caution">
    <text evidence="1">The sequence shown here is derived from an EMBL/GenBank/DDBJ whole genome shotgun (WGS) entry which is preliminary data.</text>
</comment>